<comment type="caution">
    <text evidence="3">The sequence shown here is derived from an EMBL/GenBank/DDBJ whole genome shotgun (WGS) entry which is preliminary data.</text>
</comment>
<dbReference type="Proteomes" id="UP001152747">
    <property type="component" value="Unassembled WGS sequence"/>
</dbReference>
<dbReference type="OrthoDB" id="5778210at2759"/>
<name>A0A9P1MZU6_9PELO</name>
<gene>
    <name evidence="3" type="ORF">CAMP_LOCUS5402</name>
</gene>
<keyword evidence="2" id="KW-0472">Membrane</keyword>
<accession>A0A9P1MZU6</accession>
<keyword evidence="2" id="KW-0812">Transmembrane</keyword>
<reference evidence="3" key="1">
    <citation type="submission" date="2022-11" db="EMBL/GenBank/DDBJ databases">
        <authorList>
            <person name="Kikuchi T."/>
        </authorList>
    </citation>
    <scope>NUCLEOTIDE SEQUENCE</scope>
    <source>
        <strain evidence="3">PS1010</strain>
    </source>
</reference>
<evidence type="ECO:0000256" key="1">
    <source>
        <dbReference type="SAM" id="MobiDB-lite"/>
    </source>
</evidence>
<sequence length="362" mass="41675">MDTISDLINTSNQNSTNPSNLTTQRTTATTTTTTKSGPSKQVIQKSILAPDHVTTAPEYCPNTVRILNIIVSILLTLIALFIFLVLFPFVTVYMYPHAVFSLFPKAKWQPSAFYEANETYTRIFTNRIKSLGTEVEISYFTQKNNTKTINFYQQKQALIVLDSDVVPNYEAYFLCRPTQSYDYYSFQDYHNMAKTCYMYVRQVTTIATIHGFGYGIGANVLAYTSQNLQNTFCYSFGNIFLQNPITNLLDEMRNHPLLNIIFFLPPFRSYIIDYVIRVKQMENIEIFDNIQKITNVTITMIQDENDDEIEKLFDDVNILKSDQRLKLGKHPSINQGMPIAGRHPYEKQCANDKNLTLTDILF</sequence>
<protein>
    <submittedName>
        <fullName evidence="3">Uncharacterized protein</fullName>
    </submittedName>
</protein>
<feature type="transmembrane region" description="Helical" evidence="2">
    <location>
        <begin position="66"/>
        <end position="95"/>
    </location>
</feature>
<keyword evidence="2" id="KW-1133">Transmembrane helix</keyword>
<evidence type="ECO:0000313" key="4">
    <source>
        <dbReference type="Proteomes" id="UP001152747"/>
    </source>
</evidence>
<proteinExistence type="predicted"/>
<organism evidence="3 4">
    <name type="scientific">Caenorhabditis angaria</name>
    <dbReference type="NCBI Taxonomy" id="860376"/>
    <lineage>
        <taxon>Eukaryota</taxon>
        <taxon>Metazoa</taxon>
        <taxon>Ecdysozoa</taxon>
        <taxon>Nematoda</taxon>
        <taxon>Chromadorea</taxon>
        <taxon>Rhabditida</taxon>
        <taxon>Rhabditina</taxon>
        <taxon>Rhabditomorpha</taxon>
        <taxon>Rhabditoidea</taxon>
        <taxon>Rhabditidae</taxon>
        <taxon>Peloderinae</taxon>
        <taxon>Caenorhabditis</taxon>
    </lineage>
</organism>
<dbReference type="AlphaFoldDB" id="A0A9P1MZU6"/>
<feature type="region of interest" description="Disordered" evidence="1">
    <location>
        <begin position="1"/>
        <end position="37"/>
    </location>
</feature>
<evidence type="ECO:0000313" key="3">
    <source>
        <dbReference type="EMBL" id="CAI5442765.1"/>
    </source>
</evidence>
<dbReference type="EMBL" id="CANHGI010000002">
    <property type="protein sequence ID" value="CAI5442765.1"/>
    <property type="molecule type" value="Genomic_DNA"/>
</dbReference>
<feature type="compositionally biased region" description="Low complexity" evidence="1">
    <location>
        <begin position="9"/>
        <end position="34"/>
    </location>
</feature>
<keyword evidence="4" id="KW-1185">Reference proteome</keyword>
<evidence type="ECO:0000256" key="2">
    <source>
        <dbReference type="SAM" id="Phobius"/>
    </source>
</evidence>